<organism evidence="1 2">
    <name type="scientific">Gluconobacter oxydans DSM 3504</name>
    <dbReference type="NCBI Taxonomy" id="1288313"/>
    <lineage>
        <taxon>Bacteria</taxon>
        <taxon>Pseudomonadati</taxon>
        <taxon>Pseudomonadota</taxon>
        <taxon>Alphaproteobacteria</taxon>
        <taxon>Acetobacterales</taxon>
        <taxon>Acetobacteraceae</taxon>
        <taxon>Gluconobacter</taxon>
    </lineage>
</organism>
<protein>
    <submittedName>
        <fullName evidence="1">Uncharacterized protein</fullName>
    </submittedName>
</protein>
<evidence type="ECO:0000313" key="2">
    <source>
        <dbReference type="Proteomes" id="UP000031656"/>
    </source>
</evidence>
<reference evidence="1 2" key="1">
    <citation type="journal article" date="2015" name="Appl. Microbiol. Biotechnol.">
        <title>The consequence of an additional NADH dehydrogenase paralog on the growth of Gluconobacter oxydans DSM3504.</title>
        <authorList>
            <person name="Kostner D."/>
            <person name="Luchterhand B."/>
            <person name="Junker A."/>
            <person name="Volland S."/>
            <person name="Daniel R."/>
            <person name="Buchs J."/>
            <person name="Liebl W."/>
            <person name="Ehrenreich A."/>
        </authorList>
    </citation>
    <scope>NUCLEOTIDE SEQUENCE [LARGE SCALE GENOMIC DNA]</scope>
    <source>
        <strain evidence="1">DSM 3504</strain>
    </source>
</reference>
<accession>A0A067Z5C8</accession>
<dbReference type="AlphaFoldDB" id="A0A067Z5C8"/>
<proteinExistence type="predicted"/>
<gene>
    <name evidence="1" type="ORF">GLS_c15950</name>
</gene>
<name>A0A067Z5C8_GLUOY</name>
<dbReference type="Proteomes" id="UP000031656">
    <property type="component" value="Chromosome"/>
</dbReference>
<sequence length="37" mass="4148">MLFGYLLGFLIVPRLITQECFSELPCICGVILTLMLS</sequence>
<evidence type="ECO:0000313" key="1">
    <source>
        <dbReference type="EMBL" id="AHK71474.1"/>
    </source>
</evidence>
<dbReference type="HOGENOM" id="CLU_3344170_0_0_5"/>
<dbReference type="KEGG" id="goy:GLS_c15950"/>
<dbReference type="EMBL" id="CP004373">
    <property type="protein sequence ID" value="AHK71474.1"/>
    <property type="molecule type" value="Genomic_DNA"/>
</dbReference>